<dbReference type="PANTHER" id="PTHR39450:SF1">
    <property type="entry name" value="DUF1667 DOMAIN-CONTAINING PROTEIN"/>
    <property type="match status" value="1"/>
</dbReference>
<dbReference type="InterPro" id="IPR012460">
    <property type="entry name" value="DUF1667"/>
</dbReference>
<reference evidence="1" key="2">
    <citation type="submission" date="2021-04" db="EMBL/GenBank/DDBJ databases">
        <authorList>
            <person name="Gilroy R."/>
        </authorList>
    </citation>
    <scope>NUCLEOTIDE SEQUENCE</scope>
    <source>
        <strain evidence="1">2239</strain>
    </source>
</reference>
<organism evidence="1 2">
    <name type="scientific">Candidatus Allofournierella pullicola</name>
    <dbReference type="NCBI Taxonomy" id="2838596"/>
    <lineage>
        <taxon>Bacteria</taxon>
        <taxon>Bacillati</taxon>
        <taxon>Bacillota</taxon>
        <taxon>Clostridia</taxon>
        <taxon>Eubacteriales</taxon>
        <taxon>Oscillospiraceae</taxon>
        <taxon>Allofournierella</taxon>
    </lineage>
</organism>
<comment type="caution">
    <text evidence="1">The sequence shown here is derived from an EMBL/GenBank/DDBJ whole genome shotgun (WGS) entry which is preliminary data.</text>
</comment>
<proteinExistence type="predicted"/>
<dbReference type="Pfam" id="PF07892">
    <property type="entry name" value="DUF1667"/>
    <property type="match status" value="1"/>
</dbReference>
<name>A0A9D1V5K9_9FIRM</name>
<dbReference type="Proteomes" id="UP000824193">
    <property type="component" value="Unassembled WGS sequence"/>
</dbReference>
<dbReference type="EMBL" id="DXFW01000035">
    <property type="protein sequence ID" value="HIX06439.1"/>
    <property type="molecule type" value="Genomic_DNA"/>
</dbReference>
<evidence type="ECO:0000313" key="1">
    <source>
        <dbReference type="EMBL" id="HIX06439.1"/>
    </source>
</evidence>
<dbReference type="PANTHER" id="PTHR39450">
    <property type="entry name" value="MOLYBDOPTERIN OXIDOREDUCTASE, 4FE-4S CLUSTER-BINDING SUBUNIT"/>
    <property type="match status" value="1"/>
</dbReference>
<sequence length="117" mass="12547">MKELICIVCPKGCHLKVDEENGWAVSGNSCPKGAEYGRTELQNPTRVLTTTVCVEGGLYPRIPVKTSRAIPKGLLMDAMAEVAKVRLTAPVRRGQVILPDLLGTGADLVASRDMDAL</sequence>
<dbReference type="SUPFAM" id="SSF160148">
    <property type="entry name" value="CPE0013-like"/>
    <property type="match status" value="1"/>
</dbReference>
<reference evidence="1" key="1">
    <citation type="journal article" date="2021" name="PeerJ">
        <title>Extensive microbial diversity within the chicken gut microbiome revealed by metagenomics and culture.</title>
        <authorList>
            <person name="Gilroy R."/>
            <person name="Ravi A."/>
            <person name="Getino M."/>
            <person name="Pursley I."/>
            <person name="Horton D.L."/>
            <person name="Alikhan N.F."/>
            <person name="Baker D."/>
            <person name="Gharbi K."/>
            <person name="Hall N."/>
            <person name="Watson M."/>
            <person name="Adriaenssens E.M."/>
            <person name="Foster-Nyarko E."/>
            <person name="Jarju S."/>
            <person name="Secka A."/>
            <person name="Antonio M."/>
            <person name="Oren A."/>
            <person name="Chaudhuri R.R."/>
            <person name="La Ragione R."/>
            <person name="Hildebrand F."/>
            <person name="Pallen M.J."/>
        </authorList>
    </citation>
    <scope>NUCLEOTIDE SEQUENCE</scope>
    <source>
        <strain evidence="1">2239</strain>
    </source>
</reference>
<dbReference type="InterPro" id="IPR036593">
    <property type="entry name" value="CPE0013-like_sf"/>
</dbReference>
<dbReference type="Gene3D" id="3.10.530.10">
    <property type="entry name" value="CPE0013-like"/>
    <property type="match status" value="1"/>
</dbReference>
<accession>A0A9D1V5K9</accession>
<gene>
    <name evidence="1" type="ORF">H9865_10170</name>
</gene>
<evidence type="ECO:0000313" key="2">
    <source>
        <dbReference type="Proteomes" id="UP000824193"/>
    </source>
</evidence>
<dbReference type="AlphaFoldDB" id="A0A9D1V5K9"/>
<protein>
    <submittedName>
        <fullName evidence="1">DUF1667 domain-containing protein</fullName>
    </submittedName>
</protein>